<accession>A0AA47NUL5</accession>
<comment type="caution">
    <text evidence="2">The sequence shown here is derived from an EMBL/GenBank/DDBJ whole genome shotgun (WGS) entry which is preliminary data.</text>
</comment>
<proteinExistence type="predicted"/>
<keyword evidence="3" id="KW-1185">Reference proteome</keyword>
<dbReference type="Proteomes" id="UP001174136">
    <property type="component" value="Unassembled WGS sequence"/>
</dbReference>
<evidence type="ECO:0000256" key="1">
    <source>
        <dbReference type="SAM" id="MobiDB-lite"/>
    </source>
</evidence>
<feature type="compositionally biased region" description="Low complexity" evidence="1">
    <location>
        <begin position="1"/>
        <end position="20"/>
    </location>
</feature>
<protein>
    <submittedName>
        <fullName evidence="2">Uncharacterized protein</fullName>
    </submittedName>
</protein>
<feature type="region of interest" description="Disordered" evidence="1">
    <location>
        <begin position="1"/>
        <end position="43"/>
    </location>
</feature>
<evidence type="ECO:0000313" key="2">
    <source>
        <dbReference type="EMBL" id="KAK0139176.1"/>
    </source>
</evidence>
<name>A0AA47NUL5_MERPO</name>
<evidence type="ECO:0000313" key="3">
    <source>
        <dbReference type="Proteomes" id="UP001174136"/>
    </source>
</evidence>
<sequence>MPTGYESLDSLDSSDPPSELAGVARPRSAAGFPAPGRSISPRYTTCSTLPDQLTSSITSSQLSFPEATGLSRQAGSTNLCLSSQCVSWGEHLGGERSEIQLWIPNQKSFCERRYFQLNCEYRSPLCTSFTTVEK</sequence>
<dbReference type="EMBL" id="JAOPHQ010004550">
    <property type="protein sequence ID" value="KAK0139176.1"/>
    <property type="molecule type" value="Genomic_DNA"/>
</dbReference>
<organism evidence="2 3">
    <name type="scientific">Merluccius polli</name>
    <name type="common">Benguela hake</name>
    <name type="synonym">Merluccius cadenati</name>
    <dbReference type="NCBI Taxonomy" id="89951"/>
    <lineage>
        <taxon>Eukaryota</taxon>
        <taxon>Metazoa</taxon>
        <taxon>Chordata</taxon>
        <taxon>Craniata</taxon>
        <taxon>Vertebrata</taxon>
        <taxon>Euteleostomi</taxon>
        <taxon>Actinopterygii</taxon>
        <taxon>Neopterygii</taxon>
        <taxon>Teleostei</taxon>
        <taxon>Neoteleostei</taxon>
        <taxon>Acanthomorphata</taxon>
        <taxon>Zeiogadaria</taxon>
        <taxon>Gadariae</taxon>
        <taxon>Gadiformes</taxon>
        <taxon>Gadoidei</taxon>
        <taxon>Merlucciidae</taxon>
        <taxon>Merluccius</taxon>
    </lineage>
</organism>
<gene>
    <name evidence="2" type="ORF">N1851_024253</name>
</gene>
<reference evidence="2" key="1">
    <citation type="journal article" date="2023" name="Front. Mar. Sci.">
        <title>A new Merluccius polli reference genome to investigate the effects of global change in West African waters.</title>
        <authorList>
            <person name="Mateo J.L."/>
            <person name="Blanco-Fernandez C."/>
            <person name="Garcia-Vazquez E."/>
            <person name="Machado-Schiaffino G."/>
        </authorList>
    </citation>
    <scope>NUCLEOTIDE SEQUENCE</scope>
    <source>
        <strain evidence="2">C29</strain>
        <tissue evidence="2">Fin</tissue>
    </source>
</reference>
<dbReference type="AlphaFoldDB" id="A0AA47NUL5"/>